<dbReference type="InterPro" id="IPR007396">
    <property type="entry name" value="TR_PAI2-type"/>
</dbReference>
<comment type="caution">
    <text evidence="1">The sequence shown here is derived from an EMBL/GenBank/DDBJ whole genome shotgun (WGS) entry which is preliminary data.</text>
</comment>
<dbReference type="Gene3D" id="2.30.110.10">
    <property type="entry name" value="Electron Transport, Fmn-binding Protein, Chain A"/>
    <property type="match status" value="1"/>
</dbReference>
<name>A0A6L6VJR6_AGRVI</name>
<dbReference type="AlphaFoldDB" id="A0A6L6VJR6"/>
<protein>
    <submittedName>
        <fullName evidence="1">Uncharacterized protein</fullName>
    </submittedName>
</protein>
<dbReference type="Pfam" id="PF04299">
    <property type="entry name" value="FMN_bind_2"/>
    <property type="match status" value="1"/>
</dbReference>
<dbReference type="InterPro" id="IPR012349">
    <property type="entry name" value="Split_barrel_FMN-bd"/>
</dbReference>
<gene>
    <name evidence="1" type="ORF">GOZ90_24475</name>
</gene>
<dbReference type="PANTHER" id="PTHR35802:SF1">
    <property type="entry name" value="PROTEASE SYNTHASE AND SPORULATION PROTEIN PAI 2"/>
    <property type="match status" value="1"/>
</dbReference>
<dbReference type="SUPFAM" id="SSF50475">
    <property type="entry name" value="FMN-binding split barrel"/>
    <property type="match status" value="1"/>
</dbReference>
<dbReference type="EMBL" id="WPHR01000038">
    <property type="protein sequence ID" value="MUZ75826.1"/>
    <property type="molecule type" value="Genomic_DNA"/>
</dbReference>
<evidence type="ECO:0000313" key="1">
    <source>
        <dbReference type="EMBL" id="MUZ75826.1"/>
    </source>
</evidence>
<organism evidence="1 2">
    <name type="scientific">Agrobacterium vitis</name>
    <name type="common">Rhizobium vitis</name>
    <dbReference type="NCBI Taxonomy" id="373"/>
    <lineage>
        <taxon>Bacteria</taxon>
        <taxon>Pseudomonadati</taxon>
        <taxon>Pseudomonadota</taxon>
        <taxon>Alphaproteobacteria</taxon>
        <taxon>Hyphomicrobiales</taxon>
        <taxon>Rhizobiaceae</taxon>
        <taxon>Rhizobium/Agrobacterium group</taxon>
        <taxon>Agrobacterium</taxon>
    </lineage>
</organism>
<accession>A0A6L6VJR6</accession>
<dbReference type="PANTHER" id="PTHR35802">
    <property type="entry name" value="PROTEASE SYNTHASE AND SPORULATION PROTEIN PAI 2"/>
    <property type="match status" value="1"/>
</dbReference>
<reference evidence="1 2" key="1">
    <citation type="submission" date="2019-12" db="EMBL/GenBank/DDBJ databases">
        <title>Whole-genome sequencing of Allorhizobium vitis.</title>
        <authorList>
            <person name="Gan H.M."/>
            <person name="Szegedi E."/>
            <person name="Burr T."/>
            <person name="Savka M.A."/>
        </authorList>
    </citation>
    <scope>NUCLEOTIDE SEQUENCE [LARGE SCALE GENOMIC DNA]</scope>
    <source>
        <strain evidence="1 2">CG516</strain>
    </source>
</reference>
<sequence length="248" mass="27022">MELQMHYAEFKMPDAGLLQTLIERFPFAMIAINGVANPIVAQAPLTFRQVGTSSGALEFHLASQNPITKSVKNGTVATIVVNGPNAHISPSWYISSFCDASADRSRTAPTWNYLSATLIGRLRQPTRVELEEQIADMVAAHESADGWRFAEIDPRIFASWCDMLIGYRMDIVSFDLTAKLSQNQARDDKPGIASGLRLRAGMADNAVAVLIQGFDGTPASVQTALANLQATCPLEKRSAYHEPEIAGR</sequence>
<dbReference type="Proteomes" id="UP000477951">
    <property type="component" value="Unassembled WGS sequence"/>
</dbReference>
<evidence type="ECO:0000313" key="2">
    <source>
        <dbReference type="Proteomes" id="UP000477951"/>
    </source>
</evidence>
<proteinExistence type="predicted"/>